<evidence type="ECO:0000313" key="3">
    <source>
        <dbReference type="Proteomes" id="UP000030652"/>
    </source>
</evidence>
<organism evidence="2 3">
    <name type="scientific">Candidatus Scalindua brodae</name>
    <dbReference type="NCBI Taxonomy" id="237368"/>
    <lineage>
        <taxon>Bacteria</taxon>
        <taxon>Pseudomonadati</taxon>
        <taxon>Planctomycetota</taxon>
        <taxon>Candidatus Brocadiia</taxon>
        <taxon>Candidatus Brocadiales</taxon>
        <taxon>Candidatus Scalinduaceae</taxon>
        <taxon>Candidatus Scalindua</taxon>
    </lineage>
</organism>
<dbReference type="EMBL" id="JRYO01000129">
    <property type="protein sequence ID" value="KHE92461.1"/>
    <property type="molecule type" value="Genomic_DNA"/>
</dbReference>
<protein>
    <recommendedName>
        <fullName evidence="1">Group II intron maturase-specific domain-containing protein</fullName>
    </recommendedName>
</protein>
<dbReference type="PATRIC" id="fig|237368.3.peg.1944"/>
<comment type="caution">
    <text evidence="2">The sequence shown here is derived from an EMBL/GenBank/DDBJ whole genome shotgun (WGS) entry which is preliminary data.</text>
</comment>
<feature type="domain" description="Group II intron maturase-specific" evidence="1">
    <location>
        <begin position="48"/>
        <end position="88"/>
    </location>
</feature>
<dbReference type="InterPro" id="IPR013597">
    <property type="entry name" value="Mat_intron_G2"/>
</dbReference>
<evidence type="ECO:0000259" key="1">
    <source>
        <dbReference type="Pfam" id="PF08388"/>
    </source>
</evidence>
<dbReference type="Proteomes" id="UP000030652">
    <property type="component" value="Unassembled WGS sequence"/>
</dbReference>
<sequence>MESITNYLEKELKVTVNRKKSKVNIVKESAVLGFHIHFKKLRTTEPKVRKFKAKLKLISRRCPGRSIESRYSELRKYIQGWMSHYGCGLKFDTAVILDG</sequence>
<proteinExistence type="predicted"/>
<reference evidence="2 3" key="1">
    <citation type="submission" date="2014-10" db="EMBL/GenBank/DDBJ databases">
        <title>Draft genome of anammox bacterium scalindua brodae, obtained using differential coverage binning of sequence data from two enrichment reactors.</title>
        <authorList>
            <person name="Speth D.R."/>
            <person name="Russ L."/>
            <person name="Kartal B."/>
            <person name="Op den Camp H.J."/>
            <person name="Dutilh B.E."/>
            <person name="Jetten M.S."/>
        </authorList>
    </citation>
    <scope>NUCLEOTIDE SEQUENCE [LARGE SCALE GENOMIC DNA]</scope>
    <source>
        <strain evidence="2">RU1</strain>
    </source>
</reference>
<name>A0A0B0EKC7_9BACT</name>
<accession>A0A0B0EKC7</accession>
<gene>
    <name evidence="2" type="ORF">SCABRO_01790</name>
</gene>
<dbReference type="Pfam" id="PF08388">
    <property type="entry name" value="GIIM"/>
    <property type="match status" value="1"/>
</dbReference>
<evidence type="ECO:0000313" key="2">
    <source>
        <dbReference type="EMBL" id="KHE92461.1"/>
    </source>
</evidence>
<dbReference type="AlphaFoldDB" id="A0A0B0EKC7"/>
<dbReference type="eggNOG" id="COG3344">
    <property type="taxonomic scope" value="Bacteria"/>
</dbReference>